<dbReference type="PROSITE" id="PS50181">
    <property type="entry name" value="FBOX"/>
    <property type="match status" value="1"/>
</dbReference>
<evidence type="ECO:0000259" key="1">
    <source>
        <dbReference type="PROSITE" id="PS50181"/>
    </source>
</evidence>
<gene>
    <name evidence="2" type="ORF">TWF694_008257</name>
</gene>
<dbReference type="AlphaFoldDB" id="A0AAV9XG65"/>
<feature type="domain" description="F-box" evidence="1">
    <location>
        <begin position="23"/>
        <end position="74"/>
    </location>
</feature>
<organism evidence="2 3">
    <name type="scientific">Orbilia ellipsospora</name>
    <dbReference type="NCBI Taxonomy" id="2528407"/>
    <lineage>
        <taxon>Eukaryota</taxon>
        <taxon>Fungi</taxon>
        <taxon>Dikarya</taxon>
        <taxon>Ascomycota</taxon>
        <taxon>Pezizomycotina</taxon>
        <taxon>Orbiliomycetes</taxon>
        <taxon>Orbiliales</taxon>
        <taxon>Orbiliaceae</taxon>
        <taxon>Orbilia</taxon>
    </lineage>
</organism>
<accession>A0AAV9XG65</accession>
<proteinExistence type="predicted"/>
<dbReference type="Gene3D" id="1.20.1280.50">
    <property type="match status" value="1"/>
</dbReference>
<dbReference type="Pfam" id="PF12937">
    <property type="entry name" value="F-box-like"/>
    <property type="match status" value="1"/>
</dbReference>
<name>A0AAV9XG65_9PEZI</name>
<dbReference type="EMBL" id="JAVHJO010000004">
    <property type="protein sequence ID" value="KAK6540874.1"/>
    <property type="molecule type" value="Genomic_DNA"/>
</dbReference>
<comment type="caution">
    <text evidence="2">The sequence shown here is derived from an EMBL/GenBank/DDBJ whole genome shotgun (WGS) entry which is preliminary data.</text>
</comment>
<dbReference type="InterPro" id="IPR001810">
    <property type="entry name" value="F-box_dom"/>
</dbReference>
<dbReference type="SUPFAM" id="SSF81383">
    <property type="entry name" value="F-box domain"/>
    <property type="match status" value="1"/>
</dbReference>
<dbReference type="InterPro" id="IPR036047">
    <property type="entry name" value="F-box-like_dom_sf"/>
</dbReference>
<reference evidence="2 3" key="1">
    <citation type="submission" date="2019-10" db="EMBL/GenBank/DDBJ databases">
        <authorList>
            <person name="Palmer J.M."/>
        </authorList>
    </citation>
    <scope>NUCLEOTIDE SEQUENCE [LARGE SCALE GENOMIC DNA]</scope>
    <source>
        <strain evidence="2 3">TWF694</strain>
    </source>
</reference>
<evidence type="ECO:0000313" key="2">
    <source>
        <dbReference type="EMBL" id="KAK6540874.1"/>
    </source>
</evidence>
<keyword evidence="3" id="KW-1185">Reference proteome</keyword>
<protein>
    <recommendedName>
        <fullName evidence="1">F-box domain-containing protein</fullName>
    </recommendedName>
</protein>
<evidence type="ECO:0000313" key="3">
    <source>
        <dbReference type="Proteomes" id="UP001365542"/>
    </source>
</evidence>
<sequence length="249" mass="28513">MAEPNLTPSLCDPESLGTPYRQRCYILKLPHEIQVKVLGHLCINDQISAYTVCKLWKRLLQNGFLKHDRYLLGLDNREISGFGIHKITDGIIFISAVVDGGEMKDFRFTIETDDQNHSDESILDVSDCSFLDEALISGLPTDRVSARIISSRDRQWLDQISNEYDELEQYFFIYAHRIEEDGTKSLIAGNQFEVVFKDGRELTVREFMMDRLKAAKSSNERLIEQGTLSGLGIRCVKYQTSRHQDDNGL</sequence>
<dbReference type="Proteomes" id="UP001365542">
    <property type="component" value="Unassembled WGS sequence"/>
</dbReference>